<keyword evidence="2" id="KW-1185">Reference proteome</keyword>
<accession>A0ABU7V226</accession>
<dbReference type="Proteomes" id="UP001356170">
    <property type="component" value="Unassembled WGS sequence"/>
</dbReference>
<protein>
    <submittedName>
        <fullName evidence="1">Uncharacterized protein</fullName>
    </submittedName>
</protein>
<gene>
    <name evidence="1" type="ORF">V3390_09195</name>
</gene>
<dbReference type="RefSeq" id="WP_331704185.1">
    <property type="nucleotide sequence ID" value="NZ_JAZHBO010000002.1"/>
</dbReference>
<organism evidence="1 2">
    <name type="scientific">Aquilutibacter rugosus</name>
    <dbReference type="NCBI Taxonomy" id="3115820"/>
    <lineage>
        <taxon>Bacteria</taxon>
        <taxon>Pseudomonadati</taxon>
        <taxon>Pseudomonadota</taxon>
        <taxon>Gammaproteobacteria</taxon>
        <taxon>Lysobacterales</taxon>
        <taxon>Lysobacteraceae</taxon>
        <taxon>Aquilutibacter</taxon>
    </lineage>
</organism>
<proteinExistence type="predicted"/>
<comment type="caution">
    <text evidence="1">The sequence shown here is derived from an EMBL/GenBank/DDBJ whole genome shotgun (WGS) entry which is preliminary data.</text>
</comment>
<evidence type="ECO:0000313" key="2">
    <source>
        <dbReference type="Proteomes" id="UP001356170"/>
    </source>
</evidence>
<name>A0ABU7V226_9GAMM</name>
<reference evidence="1 2" key="1">
    <citation type="submission" date="2024-01" db="EMBL/GenBank/DDBJ databases">
        <title>Novel species of the genus Luteimonas isolated from rivers.</title>
        <authorList>
            <person name="Lu H."/>
        </authorList>
    </citation>
    <scope>NUCLEOTIDE SEQUENCE [LARGE SCALE GENOMIC DNA]</scope>
    <source>
        <strain evidence="1 2">FXH3W</strain>
    </source>
</reference>
<dbReference type="EMBL" id="JAZHBO010000002">
    <property type="protein sequence ID" value="MEF2156395.1"/>
    <property type="molecule type" value="Genomic_DNA"/>
</dbReference>
<evidence type="ECO:0000313" key="1">
    <source>
        <dbReference type="EMBL" id="MEF2156395.1"/>
    </source>
</evidence>
<sequence length="100" mass="11340">MSNPLTTSYAETVDGKEVIFHEAKRSDIDLVKNHCADLRSIGAGEGKDDKWCMSAPGWVIIAWCDRHGVSWGDFMRNPELTNRFIEDPDNAAFRIWQGKL</sequence>